<proteinExistence type="predicted"/>
<dbReference type="EMBL" id="JACHXE010000017">
    <property type="protein sequence ID" value="MBB3081803.1"/>
    <property type="molecule type" value="Genomic_DNA"/>
</dbReference>
<gene>
    <name evidence="2" type="ORF">FHS41_008361</name>
</gene>
<feature type="compositionally biased region" description="Basic and acidic residues" evidence="1">
    <location>
        <begin position="23"/>
        <end position="32"/>
    </location>
</feature>
<name>A0A7W4ZZS9_9ACTN</name>
<reference evidence="2 3" key="1">
    <citation type="submission" date="2020-08" db="EMBL/GenBank/DDBJ databases">
        <title>Genomic Encyclopedia of Type Strains, Phase III (KMG-III): the genomes of soil and plant-associated and newly described type strains.</title>
        <authorList>
            <person name="Whitman W."/>
        </authorList>
    </citation>
    <scope>NUCLEOTIDE SEQUENCE [LARGE SCALE GENOMIC DNA]</scope>
    <source>
        <strain evidence="2 3">CECT 3237</strain>
    </source>
</reference>
<organism evidence="2 3">
    <name type="scientific">Streptomyces violarus</name>
    <dbReference type="NCBI Taxonomy" id="67380"/>
    <lineage>
        <taxon>Bacteria</taxon>
        <taxon>Bacillati</taxon>
        <taxon>Actinomycetota</taxon>
        <taxon>Actinomycetes</taxon>
        <taxon>Kitasatosporales</taxon>
        <taxon>Streptomycetaceae</taxon>
        <taxon>Streptomyces</taxon>
    </lineage>
</organism>
<dbReference type="RefSeq" id="WP_221300520.1">
    <property type="nucleotide sequence ID" value="NZ_BMUP01000018.1"/>
</dbReference>
<protein>
    <submittedName>
        <fullName evidence="2">Uncharacterized protein</fullName>
    </submittedName>
</protein>
<dbReference type="Proteomes" id="UP000572907">
    <property type="component" value="Unassembled WGS sequence"/>
</dbReference>
<accession>A0A7W4ZZS9</accession>
<feature type="region of interest" description="Disordered" evidence="1">
    <location>
        <begin position="1"/>
        <end position="32"/>
    </location>
</feature>
<keyword evidence="3" id="KW-1185">Reference proteome</keyword>
<evidence type="ECO:0000313" key="2">
    <source>
        <dbReference type="EMBL" id="MBB3081803.1"/>
    </source>
</evidence>
<comment type="caution">
    <text evidence="2">The sequence shown here is derived from an EMBL/GenBank/DDBJ whole genome shotgun (WGS) entry which is preliminary data.</text>
</comment>
<evidence type="ECO:0000256" key="1">
    <source>
        <dbReference type="SAM" id="MobiDB-lite"/>
    </source>
</evidence>
<sequence length="1376" mass="153625">MRYAWRRSLRPLPPEGGAQPDSVDGRRDTSSRLRLDEMRDVPVVVVLGERGAGKSVALEQEHDLLTSQGATTAPLLHLGRDVIDTTSAGSTLQQHLLVAGDGPRYVLLDGLDEGLSDISSLDKALLRQLRTMSELHREGLRLRITCRTTRWPEMLENGLRELWPDASQVALMTLEPLTRQDVESAAGQRGMEGTAFAEHVKGRGLEALAEQPVTLIPLLDAQAEGEELPKTVAEAYDRACRRLCTETWPQGFAQRQDRPAVDHLLEVARWAAAALQFSHSPALADHERAMQAELRLDSLVSPAIPGLAPQLECRRHELMHLTESGLLTPVGQRRWVFAHRSYQEHLAAQYLRDCIAGTVRSELLWVGSGTARHIVPEHKEIAARLAVDDPQLFEDLLIHDPRVLLLADLSSLRAASRQRTAQALLDAAPYEGFDRLDFGLLEGLTHPALAAQLTPYLVRSADPDQTYLALWIAAQCRPAHLTPVLLAFAEDTTLPTRLRSFALHAIDEKTGYGDEVVARLRTLARDAKTGVAKAALDHLWPQHLQLAQYLDLRPVQRPFGYRPEPAMDMVTAENAVEALAWCVATLEDRTAKSLTAIALLARCIDHIGPPAPDRPAPDEKQAGRALVALVAYPELSHTHESHAALEYVRNSLAPVPALRRRLADYVLRNSSWENVLELTFNTPEVGLFPEEDLLYWAERWPDLPQEMQRAAQPLISHRQRPDEPRLREALELARQSDEALRDATAWWDRPPSERQLRRQAREEEERRSNTFDVDQFTLALESVHTAAPDQVRTAWCRILGHLYRTQDGQPAKETSRLIAIAEAPSCPPEGTALHAQLSRSALHVLATAPVWKTHDVQAWGTEWTDVPELTAAGFVPDHSWQAAVPTEDAERWAGWALALVTMPLPVQDQELRHSLFKRCARHAGPAFEVALAACLDRLETYRLTDLVQFLHTSDAVDALAKVRDWAAEPGRDDEAWAAVTVTLSDLDDPFARTQVKETVAAGPPHEGPEPDPGRWITAARTLMPHADLPESWLYISRAFDDPELFRSLVDRVTVDSSGRWPAGVAELAAGDLADLYTRLCEREELHQPRPEYEPGVAYRITREDTLHSLADALPPLIANKSTAQAADHLNRLAASTSHHPARLRRLARDTARQAAQQQSRPLPVHQLRKMAADHSLRVITDEAQLMDVVMEALDHVQEALSGPNGMAILLWNRDAAADYNAMWPAWEEDFSDLVMGLLKNHLGGRRIILNREVQVDRPGAGGGRTDIHIQAADPSHNTEPFTVVIEAKGCWNRSLPTALAEQLVTRYLRRPHTVGIFLVGYFDCDQWHSEKRPRCSPRHTRHQIEQEQVHQAAQHAAEVRVKVLDCRPSGVQTDHK</sequence>
<evidence type="ECO:0000313" key="3">
    <source>
        <dbReference type="Proteomes" id="UP000572907"/>
    </source>
</evidence>